<feature type="chain" id="PRO_5030609273" description="Secreted protein" evidence="2">
    <location>
        <begin position="23"/>
        <end position="218"/>
    </location>
</feature>
<dbReference type="EMBL" id="JACHXU010000026">
    <property type="protein sequence ID" value="MBB3209735.1"/>
    <property type="molecule type" value="Genomic_DNA"/>
</dbReference>
<keyword evidence="1" id="KW-0472">Membrane</keyword>
<name>A0A7W5E3V8_9BACT</name>
<dbReference type="RefSeq" id="WP_184308574.1">
    <property type="nucleotide sequence ID" value="NZ_JACHXU010000026.1"/>
</dbReference>
<organism evidence="3 4">
    <name type="scientific">Aporhodopirellula rubra</name>
    <dbReference type="NCBI Taxonomy" id="980271"/>
    <lineage>
        <taxon>Bacteria</taxon>
        <taxon>Pseudomonadati</taxon>
        <taxon>Planctomycetota</taxon>
        <taxon>Planctomycetia</taxon>
        <taxon>Pirellulales</taxon>
        <taxon>Pirellulaceae</taxon>
        <taxon>Aporhodopirellula</taxon>
    </lineage>
</organism>
<protein>
    <recommendedName>
        <fullName evidence="5">Secreted protein</fullName>
    </recommendedName>
</protein>
<dbReference type="Proteomes" id="UP000536179">
    <property type="component" value="Unassembled WGS sequence"/>
</dbReference>
<proteinExistence type="predicted"/>
<keyword evidence="1" id="KW-0812">Transmembrane</keyword>
<comment type="caution">
    <text evidence="3">The sequence shown here is derived from an EMBL/GenBank/DDBJ whole genome shotgun (WGS) entry which is preliminary data.</text>
</comment>
<evidence type="ECO:0008006" key="5">
    <source>
        <dbReference type="Google" id="ProtNLM"/>
    </source>
</evidence>
<evidence type="ECO:0000313" key="4">
    <source>
        <dbReference type="Proteomes" id="UP000536179"/>
    </source>
</evidence>
<feature type="signal peptide" evidence="2">
    <location>
        <begin position="1"/>
        <end position="22"/>
    </location>
</feature>
<keyword evidence="4" id="KW-1185">Reference proteome</keyword>
<feature type="transmembrane region" description="Helical" evidence="1">
    <location>
        <begin position="179"/>
        <end position="203"/>
    </location>
</feature>
<evidence type="ECO:0000313" key="3">
    <source>
        <dbReference type="EMBL" id="MBB3209735.1"/>
    </source>
</evidence>
<evidence type="ECO:0000256" key="1">
    <source>
        <dbReference type="SAM" id="Phobius"/>
    </source>
</evidence>
<accession>A0A7W5E3V8</accession>
<keyword evidence="1" id="KW-1133">Transmembrane helix</keyword>
<dbReference type="AlphaFoldDB" id="A0A7W5E3V8"/>
<sequence length="218" mass="23663">MNELTKATVLLLFTMFSLSLGAGLSVADDAKEETSDSAPVALSVPPLDHLDYPLDRPTWIDEGRSPMDSVDGEDVVIAITSGPAPSPETAEEMMEVMALGAVENYVDQKLQELPEHVGSEDIGIDIDWVRDELISRRYDGTVKTGDSVQYESACLLRIEKSHQEVLNRLVQNHQLQHRLAAVGVLGGLCLAGLLGGSILFGWLSSRQQRLASHENAIG</sequence>
<keyword evidence="2" id="KW-0732">Signal</keyword>
<reference evidence="3 4" key="1">
    <citation type="submission" date="2020-08" db="EMBL/GenBank/DDBJ databases">
        <title>Genomic Encyclopedia of Type Strains, Phase III (KMG-III): the genomes of soil and plant-associated and newly described type strains.</title>
        <authorList>
            <person name="Whitman W."/>
        </authorList>
    </citation>
    <scope>NUCLEOTIDE SEQUENCE [LARGE SCALE GENOMIC DNA]</scope>
    <source>
        <strain evidence="3 4">CECT 8075</strain>
    </source>
</reference>
<evidence type="ECO:0000256" key="2">
    <source>
        <dbReference type="SAM" id="SignalP"/>
    </source>
</evidence>
<gene>
    <name evidence="3" type="ORF">FHS27_005575</name>
</gene>